<protein>
    <submittedName>
        <fullName evidence="1">Uncharacterized protein</fullName>
    </submittedName>
</protein>
<dbReference type="Proteomes" id="UP000015106">
    <property type="component" value="Chromosome 4"/>
</dbReference>
<accession>A0A8R7U744</accession>
<keyword evidence="2" id="KW-1185">Reference proteome</keyword>
<sequence>MMHGWLMLDAAESHMCIADSFNLIGLPTGGTEATLRSPAIKFITE</sequence>
<evidence type="ECO:0000313" key="1">
    <source>
        <dbReference type="EnsemblPlants" id="TuG1812G0400001590.01.T01"/>
    </source>
</evidence>
<evidence type="ECO:0000313" key="2">
    <source>
        <dbReference type="Proteomes" id="UP000015106"/>
    </source>
</evidence>
<dbReference type="Gramene" id="TuG1812G0400001590.01.T01">
    <property type="protein sequence ID" value="TuG1812G0400001590.01.T01"/>
    <property type="gene ID" value="TuG1812G0400001590.01"/>
</dbReference>
<dbReference type="AlphaFoldDB" id="A0A8R7U744"/>
<proteinExistence type="predicted"/>
<name>A0A8R7U744_TRIUA</name>
<reference evidence="1" key="2">
    <citation type="submission" date="2018-03" db="EMBL/GenBank/DDBJ databases">
        <title>The Triticum urartu genome reveals the dynamic nature of wheat genome evolution.</title>
        <authorList>
            <person name="Ling H."/>
            <person name="Ma B."/>
            <person name="Shi X."/>
            <person name="Liu H."/>
            <person name="Dong L."/>
            <person name="Sun H."/>
            <person name="Cao Y."/>
            <person name="Gao Q."/>
            <person name="Zheng S."/>
            <person name="Li Y."/>
            <person name="Yu Y."/>
            <person name="Du H."/>
            <person name="Qi M."/>
            <person name="Li Y."/>
            <person name="Yu H."/>
            <person name="Cui Y."/>
            <person name="Wang N."/>
            <person name="Chen C."/>
            <person name="Wu H."/>
            <person name="Zhao Y."/>
            <person name="Zhang J."/>
            <person name="Li Y."/>
            <person name="Zhou W."/>
            <person name="Zhang B."/>
            <person name="Hu W."/>
            <person name="Eijk M."/>
            <person name="Tang J."/>
            <person name="Witsenboer H."/>
            <person name="Zhao S."/>
            <person name="Li Z."/>
            <person name="Zhang A."/>
            <person name="Wang D."/>
            <person name="Liang C."/>
        </authorList>
    </citation>
    <scope>NUCLEOTIDE SEQUENCE [LARGE SCALE GENOMIC DNA]</scope>
    <source>
        <strain evidence="1">cv. G1812</strain>
    </source>
</reference>
<reference evidence="2" key="1">
    <citation type="journal article" date="2013" name="Nature">
        <title>Draft genome of the wheat A-genome progenitor Triticum urartu.</title>
        <authorList>
            <person name="Ling H.Q."/>
            <person name="Zhao S."/>
            <person name="Liu D."/>
            <person name="Wang J."/>
            <person name="Sun H."/>
            <person name="Zhang C."/>
            <person name="Fan H."/>
            <person name="Li D."/>
            <person name="Dong L."/>
            <person name="Tao Y."/>
            <person name="Gao C."/>
            <person name="Wu H."/>
            <person name="Li Y."/>
            <person name="Cui Y."/>
            <person name="Guo X."/>
            <person name="Zheng S."/>
            <person name="Wang B."/>
            <person name="Yu K."/>
            <person name="Liang Q."/>
            <person name="Yang W."/>
            <person name="Lou X."/>
            <person name="Chen J."/>
            <person name="Feng M."/>
            <person name="Jian J."/>
            <person name="Zhang X."/>
            <person name="Luo G."/>
            <person name="Jiang Y."/>
            <person name="Liu J."/>
            <person name="Wang Z."/>
            <person name="Sha Y."/>
            <person name="Zhang B."/>
            <person name="Wu H."/>
            <person name="Tang D."/>
            <person name="Shen Q."/>
            <person name="Xue P."/>
            <person name="Zou S."/>
            <person name="Wang X."/>
            <person name="Liu X."/>
            <person name="Wang F."/>
            <person name="Yang Y."/>
            <person name="An X."/>
            <person name="Dong Z."/>
            <person name="Zhang K."/>
            <person name="Zhang X."/>
            <person name="Luo M.C."/>
            <person name="Dvorak J."/>
            <person name="Tong Y."/>
            <person name="Wang J."/>
            <person name="Yang H."/>
            <person name="Li Z."/>
            <person name="Wang D."/>
            <person name="Zhang A."/>
            <person name="Wang J."/>
        </authorList>
    </citation>
    <scope>NUCLEOTIDE SEQUENCE</scope>
    <source>
        <strain evidence="2">cv. G1812</strain>
    </source>
</reference>
<organism evidence="1 2">
    <name type="scientific">Triticum urartu</name>
    <name type="common">Red wild einkorn</name>
    <name type="synonym">Crithodium urartu</name>
    <dbReference type="NCBI Taxonomy" id="4572"/>
    <lineage>
        <taxon>Eukaryota</taxon>
        <taxon>Viridiplantae</taxon>
        <taxon>Streptophyta</taxon>
        <taxon>Embryophyta</taxon>
        <taxon>Tracheophyta</taxon>
        <taxon>Spermatophyta</taxon>
        <taxon>Magnoliopsida</taxon>
        <taxon>Liliopsida</taxon>
        <taxon>Poales</taxon>
        <taxon>Poaceae</taxon>
        <taxon>BOP clade</taxon>
        <taxon>Pooideae</taxon>
        <taxon>Triticodae</taxon>
        <taxon>Triticeae</taxon>
        <taxon>Triticinae</taxon>
        <taxon>Triticum</taxon>
    </lineage>
</organism>
<reference evidence="1" key="3">
    <citation type="submission" date="2022-06" db="UniProtKB">
        <authorList>
            <consortium name="EnsemblPlants"/>
        </authorList>
    </citation>
    <scope>IDENTIFICATION</scope>
</reference>
<dbReference type="EnsemblPlants" id="TuG1812G0400001590.01.T01">
    <property type="protein sequence ID" value="TuG1812G0400001590.01.T01"/>
    <property type="gene ID" value="TuG1812G0400001590.01"/>
</dbReference>